<dbReference type="EMBL" id="LAZR01013529">
    <property type="protein sequence ID" value="KKM21529.1"/>
    <property type="molecule type" value="Genomic_DNA"/>
</dbReference>
<name>A0A0F9INX6_9ZZZZ</name>
<comment type="caution">
    <text evidence="2">The sequence shown here is derived from an EMBL/GenBank/DDBJ whole genome shotgun (WGS) entry which is preliminary data.</text>
</comment>
<accession>A0A0F9INX6</accession>
<feature type="transmembrane region" description="Helical" evidence="1">
    <location>
        <begin position="171"/>
        <end position="195"/>
    </location>
</feature>
<organism evidence="2">
    <name type="scientific">marine sediment metagenome</name>
    <dbReference type="NCBI Taxonomy" id="412755"/>
    <lineage>
        <taxon>unclassified sequences</taxon>
        <taxon>metagenomes</taxon>
        <taxon>ecological metagenomes</taxon>
    </lineage>
</organism>
<proteinExistence type="predicted"/>
<feature type="non-terminal residue" evidence="2">
    <location>
        <position position="1"/>
    </location>
</feature>
<evidence type="ECO:0000256" key="1">
    <source>
        <dbReference type="SAM" id="Phobius"/>
    </source>
</evidence>
<dbReference type="AlphaFoldDB" id="A0A0F9INX6"/>
<keyword evidence="1" id="KW-0472">Membrane</keyword>
<gene>
    <name evidence="2" type="ORF">LCGC14_1634470</name>
</gene>
<protein>
    <submittedName>
        <fullName evidence="2">Uncharacterized protein</fullName>
    </submittedName>
</protein>
<keyword evidence="1" id="KW-0812">Transmembrane</keyword>
<evidence type="ECO:0000313" key="2">
    <source>
        <dbReference type="EMBL" id="KKM21529.1"/>
    </source>
</evidence>
<feature type="transmembrane region" description="Helical" evidence="1">
    <location>
        <begin position="207"/>
        <end position="227"/>
    </location>
</feature>
<keyword evidence="1" id="KW-1133">Transmembrane helix</keyword>
<reference evidence="2" key="1">
    <citation type="journal article" date="2015" name="Nature">
        <title>Complex archaea that bridge the gap between prokaryotes and eukaryotes.</title>
        <authorList>
            <person name="Spang A."/>
            <person name="Saw J.H."/>
            <person name="Jorgensen S.L."/>
            <person name="Zaremba-Niedzwiedzka K."/>
            <person name="Martijn J."/>
            <person name="Lind A.E."/>
            <person name="van Eijk R."/>
            <person name="Schleper C."/>
            <person name="Guy L."/>
            <person name="Ettema T.J."/>
        </authorList>
    </citation>
    <scope>NUCLEOTIDE SEQUENCE</scope>
</reference>
<sequence>TPNSGLANVSKRVGQSVPYAAAFKDVGAFVTDHSLATLAWLKNPVESEFPSLRLSAACNAALQPSERFWAKFVEEVEELRSKPDADVDMLHIIRTEPIARKDLMQMTLGSEKMLREKKTIAELIERTKARLAQEFIVREEAALEKAAKATARVEAAMSKAKIDAARFTKPAVVGAVGLYVLAVGAVAAFIGIGPILGTELSQLGKSILGGATAIALIVPVFVPIPTLKKLKSGLASKVHEWIYKCILRSRHLDK</sequence>